<dbReference type="AlphaFoldDB" id="A0A4R1XIL4"/>
<reference evidence="2 3" key="1">
    <citation type="submission" date="2019-03" db="EMBL/GenBank/DDBJ databases">
        <title>Genomic analyses of the natural microbiome of Caenorhabditis elegans.</title>
        <authorList>
            <person name="Samuel B."/>
        </authorList>
    </citation>
    <scope>NUCLEOTIDE SEQUENCE [LARGE SCALE GENOMIC DNA]</scope>
    <source>
        <strain evidence="2 3">JUb89</strain>
    </source>
</reference>
<protein>
    <submittedName>
        <fullName evidence="2">Uncharacterized protein</fullName>
    </submittedName>
</protein>
<organism evidence="2 3">
    <name type="scientific">Acinetobacter calcoaceticus</name>
    <dbReference type="NCBI Taxonomy" id="471"/>
    <lineage>
        <taxon>Bacteria</taxon>
        <taxon>Pseudomonadati</taxon>
        <taxon>Pseudomonadota</taxon>
        <taxon>Gammaproteobacteria</taxon>
        <taxon>Moraxellales</taxon>
        <taxon>Moraxellaceae</taxon>
        <taxon>Acinetobacter</taxon>
        <taxon>Acinetobacter calcoaceticus/baumannii complex</taxon>
    </lineage>
</organism>
<proteinExistence type="predicted"/>
<keyword evidence="1" id="KW-0472">Membrane</keyword>
<accession>A0A4R1XIL4</accession>
<evidence type="ECO:0000313" key="3">
    <source>
        <dbReference type="Proteomes" id="UP000294963"/>
    </source>
</evidence>
<name>A0A4R1XIL4_ACICA</name>
<comment type="caution">
    <text evidence="2">The sequence shown here is derived from an EMBL/GenBank/DDBJ whole genome shotgun (WGS) entry which is preliminary data.</text>
</comment>
<gene>
    <name evidence="2" type="ORF">EC844_12644</name>
</gene>
<feature type="transmembrane region" description="Helical" evidence="1">
    <location>
        <begin position="7"/>
        <end position="26"/>
    </location>
</feature>
<dbReference type="EMBL" id="SLVJ01000026">
    <property type="protein sequence ID" value="TCM61890.1"/>
    <property type="molecule type" value="Genomic_DNA"/>
</dbReference>
<evidence type="ECO:0000256" key="1">
    <source>
        <dbReference type="SAM" id="Phobius"/>
    </source>
</evidence>
<sequence>MKNENFCINFICIFLIFFGYFGWFVAEQDNEILREQLSSQTGQEVRK</sequence>
<dbReference type="Proteomes" id="UP000294963">
    <property type="component" value="Unassembled WGS sequence"/>
</dbReference>
<keyword evidence="1" id="KW-1133">Transmembrane helix</keyword>
<keyword evidence="1" id="KW-0812">Transmembrane</keyword>
<keyword evidence="3" id="KW-1185">Reference proteome</keyword>
<evidence type="ECO:0000313" key="2">
    <source>
        <dbReference type="EMBL" id="TCM61890.1"/>
    </source>
</evidence>